<feature type="domain" description="Peptidase C39-like" evidence="1">
    <location>
        <begin position="14"/>
        <end position="168"/>
    </location>
</feature>
<keyword evidence="3" id="KW-1185">Reference proteome</keyword>
<reference evidence="2 3" key="1">
    <citation type="submission" date="2016-10" db="EMBL/GenBank/DDBJ databases">
        <title>Paenibacillus species isolates.</title>
        <authorList>
            <person name="Beno S.M."/>
        </authorList>
    </citation>
    <scope>NUCLEOTIDE SEQUENCE [LARGE SCALE GENOMIC DNA]</scope>
    <source>
        <strain evidence="2 3">FSL H7-0744</strain>
    </source>
</reference>
<evidence type="ECO:0000259" key="1">
    <source>
        <dbReference type="Pfam" id="PF13529"/>
    </source>
</evidence>
<dbReference type="RefSeq" id="WP_076111572.1">
    <property type="nucleotide sequence ID" value="NZ_MPTB01000020.1"/>
</dbReference>
<sequence length="211" mass="23420">MRRAPRQHKLLAEPYTQWEPGVASPGSACGPATIAALMEYWRTRKGRIFIPGASHFASKAAHINHIYSHHGGTPWGMSVGSFTKGVKAYIRSSAPLEAKEGGLFSVSVFNDMDRYKAEIDAERPVALKFDKWFTLRWRGTYAYDYHWVLGIGYQEPEGGGGPVLIVHDNGMRHKHGGFTPGQARLIPYTVNKDVITMVALDIKEASIGHQL</sequence>
<dbReference type="Pfam" id="PF13529">
    <property type="entry name" value="Peptidase_C39_2"/>
    <property type="match status" value="1"/>
</dbReference>
<evidence type="ECO:0000313" key="3">
    <source>
        <dbReference type="Proteomes" id="UP000187412"/>
    </source>
</evidence>
<evidence type="ECO:0000313" key="2">
    <source>
        <dbReference type="EMBL" id="OMD46400.1"/>
    </source>
</evidence>
<dbReference type="EMBL" id="MPTB01000020">
    <property type="protein sequence ID" value="OMD46400.1"/>
    <property type="molecule type" value="Genomic_DNA"/>
</dbReference>
<name>A0ABX3H8V1_PAEBO</name>
<dbReference type="InterPro" id="IPR039564">
    <property type="entry name" value="Peptidase_C39-like"/>
</dbReference>
<protein>
    <recommendedName>
        <fullName evidence="1">Peptidase C39-like domain-containing protein</fullName>
    </recommendedName>
</protein>
<accession>A0ABX3H8V1</accession>
<dbReference type="Proteomes" id="UP000187412">
    <property type="component" value="Unassembled WGS sequence"/>
</dbReference>
<gene>
    <name evidence="2" type="ORF">BSK56_16300</name>
</gene>
<proteinExistence type="predicted"/>
<comment type="caution">
    <text evidence="2">The sequence shown here is derived from an EMBL/GenBank/DDBJ whole genome shotgun (WGS) entry which is preliminary data.</text>
</comment>
<organism evidence="2 3">
    <name type="scientific">Paenibacillus borealis</name>
    <dbReference type="NCBI Taxonomy" id="160799"/>
    <lineage>
        <taxon>Bacteria</taxon>
        <taxon>Bacillati</taxon>
        <taxon>Bacillota</taxon>
        <taxon>Bacilli</taxon>
        <taxon>Bacillales</taxon>
        <taxon>Paenibacillaceae</taxon>
        <taxon>Paenibacillus</taxon>
    </lineage>
</organism>